<dbReference type="EMBL" id="JAQQEZ010000023">
    <property type="protein sequence ID" value="MFM0004844.1"/>
    <property type="molecule type" value="Genomic_DNA"/>
</dbReference>
<proteinExistence type="predicted"/>
<accession>A0ABW9AXJ6</accession>
<keyword evidence="2" id="KW-1185">Reference proteome</keyword>
<comment type="caution">
    <text evidence="1">The sequence shown here is derived from an EMBL/GenBank/DDBJ whole genome shotgun (WGS) entry which is preliminary data.</text>
</comment>
<protein>
    <submittedName>
        <fullName evidence="1">Uncharacterized protein</fullName>
    </submittedName>
</protein>
<dbReference type="RefSeq" id="WP_408179665.1">
    <property type="nucleotide sequence ID" value="NZ_JAQQEZ010000023.1"/>
</dbReference>
<sequence length="63" mass="6973">MTLKASGVALRQAVLLIDARRTFIGGADIREFKQHAPVFWQPSPLIVDLVKRRATLASLDRSA</sequence>
<gene>
    <name evidence="1" type="ORF">PQR57_27945</name>
</gene>
<name>A0ABW9AXJ6_9BURK</name>
<dbReference type="Proteomes" id="UP001629230">
    <property type="component" value="Unassembled WGS sequence"/>
</dbReference>
<reference evidence="1 2" key="1">
    <citation type="journal article" date="2024" name="Chem. Sci.">
        <title>Discovery of megapolipeptins by genome mining of a Burkholderiales bacteria collection.</title>
        <authorList>
            <person name="Paulo B.S."/>
            <person name="Recchia M.J.J."/>
            <person name="Lee S."/>
            <person name="Fergusson C.H."/>
            <person name="Romanowski S.B."/>
            <person name="Hernandez A."/>
            <person name="Krull N."/>
            <person name="Liu D.Y."/>
            <person name="Cavanagh H."/>
            <person name="Bos A."/>
            <person name="Gray C.A."/>
            <person name="Murphy B.T."/>
            <person name="Linington R.G."/>
            <person name="Eustaquio A.S."/>
        </authorList>
    </citation>
    <scope>NUCLEOTIDE SEQUENCE [LARGE SCALE GENOMIC DNA]</scope>
    <source>
        <strain evidence="1 2">RL17-350-BIC-A</strain>
    </source>
</reference>
<organism evidence="1 2">
    <name type="scientific">Paraburkholderia dipogonis</name>
    <dbReference type="NCBI Taxonomy" id="1211383"/>
    <lineage>
        <taxon>Bacteria</taxon>
        <taxon>Pseudomonadati</taxon>
        <taxon>Pseudomonadota</taxon>
        <taxon>Betaproteobacteria</taxon>
        <taxon>Burkholderiales</taxon>
        <taxon>Burkholderiaceae</taxon>
        <taxon>Paraburkholderia</taxon>
    </lineage>
</organism>
<evidence type="ECO:0000313" key="2">
    <source>
        <dbReference type="Proteomes" id="UP001629230"/>
    </source>
</evidence>
<evidence type="ECO:0000313" key="1">
    <source>
        <dbReference type="EMBL" id="MFM0004844.1"/>
    </source>
</evidence>